<sequence length="142" mass="15729">MKRSDLYLDILSPEYITRLKFQIPNTVAAVTKATCMIIGGFGENKNSVHIYDVNEKSFKICKPTLYERFGSTSVKINNHVYLAGGGRSNFVECLNLNQVDGDWNEVASMKEQRCHAASAVLKDQMCVAGGSIVYNVLSSVEL</sequence>
<proteinExistence type="predicted"/>
<name>H2Y0K4_CIOIN</name>
<dbReference type="PANTHER" id="PTHR45632:SF3">
    <property type="entry name" value="KELCH-LIKE PROTEIN 32"/>
    <property type="match status" value="1"/>
</dbReference>
<dbReference type="Proteomes" id="UP000008144">
    <property type="component" value="Unassembled WGS sequence"/>
</dbReference>
<reference evidence="3" key="2">
    <citation type="submission" date="2025-08" db="UniProtKB">
        <authorList>
            <consortium name="Ensembl"/>
        </authorList>
    </citation>
    <scope>IDENTIFICATION</scope>
</reference>
<protein>
    <submittedName>
        <fullName evidence="3">Uncharacterized protein</fullName>
    </submittedName>
</protein>
<reference evidence="4" key="1">
    <citation type="journal article" date="2002" name="Science">
        <title>The draft genome of Ciona intestinalis: insights into chordate and vertebrate origins.</title>
        <authorList>
            <person name="Dehal P."/>
            <person name="Satou Y."/>
            <person name="Campbell R.K."/>
            <person name="Chapman J."/>
            <person name="Degnan B."/>
            <person name="De Tomaso A."/>
            <person name="Davidson B."/>
            <person name="Di Gregorio A."/>
            <person name="Gelpke M."/>
            <person name="Goodstein D.M."/>
            <person name="Harafuji N."/>
            <person name="Hastings K.E."/>
            <person name="Ho I."/>
            <person name="Hotta K."/>
            <person name="Huang W."/>
            <person name="Kawashima T."/>
            <person name="Lemaire P."/>
            <person name="Martinez D."/>
            <person name="Meinertzhagen I.A."/>
            <person name="Necula S."/>
            <person name="Nonaka M."/>
            <person name="Putnam N."/>
            <person name="Rash S."/>
            <person name="Saiga H."/>
            <person name="Satake M."/>
            <person name="Terry A."/>
            <person name="Yamada L."/>
            <person name="Wang H.G."/>
            <person name="Awazu S."/>
            <person name="Azumi K."/>
            <person name="Boore J."/>
            <person name="Branno M."/>
            <person name="Chin-Bow S."/>
            <person name="DeSantis R."/>
            <person name="Doyle S."/>
            <person name="Francino P."/>
            <person name="Keys D.N."/>
            <person name="Haga S."/>
            <person name="Hayashi H."/>
            <person name="Hino K."/>
            <person name="Imai K.S."/>
            <person name="Inaba K."/>
            <person name="Kano S."/>
            <person name="Kobayashi K."/>
            <person name="Kobayashi M."/>
            <person name="Lee B.I."/>
            <person name="Makabe K.W."/>
            <person name="Manohar C."/>
            <person name="Matassi G."/>
            <person name="Medina M."/>
            <person name="Mochizuki Y."/>
            <person name="Mount S."/>
            <person name="Morishita T."/>
            <person name="Miura S."/>
            <person name="Nakayama A."/>
            <person name="Nishizaka S."/>
            <person name="Nomoto H."/>
            <person name="Ohta F."/>
            <person name="Oishi K."/>
            <person name="Rigoutsos I."/>
            <person name="Sano M."/>
            <person name="Sasaki A."/>
            <person name="Sasakura Y."/>
            <person name="Shoguchi E."/>
            <person name="Shin-i T."/>
            <person name="Spagnuolo A."/>
            <person name="Stainier D."/>
            <person name="Suzuki M.M."/>
            <person name="Tassy O."/>
            <person name="Takatori N."/>
            <person name="Tokuoka M."/>
            <person name="Yagi K."/>
            <person name="Yoshizaki F."/>
            <person name="Wada S."/>
            <person name="Zhang C."/>
            <person name="Hyatt P.D."/>
            <person name="Larimer F."/>
            <person name="Detter C."/>
            <person name="Doggett N."/>
            <person name="Glavina T."/>
            <person name="Hawkins T."/>
            <person name="Richardson P."/>
            <person name="Lucas S."/>
            <person name="Kohara Y."/>
            <person name="Levine M."/>
            <person name="Satoh N."/>
            <person name="Rokhsar D.S."/>
        </authorList>
    </citation>
    <scope>NUCLEOTIDE SEQUENCE [LARGE SCALE GENOMIC DNA]</scope>
</reference>
<dbReference type="Ensembl" id="ENSCINT00000035191.1">
    <property type="protein sequence ID" value="ENSCINP00000035438.1"/>
    <property type="gene ID" value="ENSCING00000022066.1"/>
</dbReference>
<evidence type="ECO:0000256" key="1">
    <source>
        <dbReference type="ARBA" id="ARBA00022441"/>
    </source>
</evidence>
<dbReference type="SMART" id="SM00612">
    <property type="entry name" value="Kelch"/>
    <property type="match status" value="2"/>
</dbReference>
<dbReference type="Gene3D" id="2.120.10.80">
    <property type="entry name" value="Kelch-type beta propeller"/>
    <property type="match status" value="1"/>
</dbReference>
<dbReference type="InterPro" id="IPR006652">
    <property type="entry name" value="Kelch_1"/>
</dbReference>
<keyword evidence="1" id="KW-0880">Kelch repeat</keyword>
<keyword evidence="4" id="KW-1185">Reference proteome</keyword>
<evidence type="ECO:0000313" key="3">
    <source>
        <dbReference type="Ensembl" id="ENSCINP00000035438.1"/>
    </source>
</evidence>
<dbReference type="InParanoid" id="H2Y0K4"/>
<dbReference type="InterPro" id="IPR015915">
    <property type="entry name" value="Kelch-typ_b-propeller"/>
</dbReference>
<dbReference type="HOGENOM" id="CLU_1820133_0_0_1"/>
<dbReference type="AlphaFoldDB" id="H2Y0K4"/>
<dbReference type="PANTHER" id="PTHR45632">
    <property type="entry name" value="LD33804P"/>
    <property type="match status" value="1"/>
</dbReference>
<accession>H2Y0K4</accession>
<dbReference type="SUPFAM" id="SSF117281">
    <property type="entry name" value="Kelch motif"/>
    <property type="match status" value="1"/>
</dbReference>
<evidence type="ECO:0000256" key="2">
    <source>
        <dbReference type="ARBA" id="ARBA00022737"/>
    </source>
</evidence>
<keyword evidence="2" id="KW-0677">Repeat</keyword>
<evidence type="ECO:0000313" key="4">
    <source>
        <dbReference type="Proteomes" id="UP000008144"/>
    </source>
</evidence>
<reference evidence="3" key="3">
    <citation type="submission" date="2025-09" db="UniProtKB">
        <authorList>
            <consortium name="Ensembl"/>
        </authorList>
    </citation>
    <scope>IDENTIFICATION</scope>
</reference>
<organism evidence="3 4">
    <name type="scientific">Ciona intestinalis</name>
    <name type="common">Transparent sea squirt</name>
    <name type="synonym">Ascidia intestinalis</name>
    <dbReference type="NCBI Taxonomy" id="7719"/>
    <lineage>
        <taxon>Eukaryota</taxon>
        <taxon>Metazoa</taxon>
        <taxon>Chordata</taxon>
        <taxon>Tunicata</taxon>
        <taxon>Ascidiacea</taxon>
        <taxon>Phlebobranchia</taxon>
        <taxon>Cionidae</taxon>
        <taxon>Ciona</taxon>
    </lineage>
</organism>